<evidence type="ECO:0000256" key="3">
    <source>
        <dbReference type="ARBA" id="ARBA00019010"/>
    </source>
</evidence>
<dbReference type="GO" id="GO:0046872">
    <property type="term" value="F:metal ion binding"/>
    <property type="evidence" value="ECO:0007669"/>
    <property type="project" value="UniProtKB-KW"/>
</dbReference>
<evidence type="ECO:0000256" key="8">
    <source>
        <dbReference type="ARBA" id="ARBA00022840"/>
    </source>
</evidence>
<sequence>MQIERTTQGLTIEVASEQDTERLGRALAEVVEPGVVIGLVGPLGAGKTRLTRALAEALDVDPSCIASPTFVLIHEYEGRIPVYHFDAYRLPSPDEFESLGASDYFTGDGVCLVEWANLVLDRLPLDVWIIQIEPTGPEQRTVHVLIPHNPKITDRLAECLSRV</sequence>
<comment type="subcellular location">
    <subcellularLocation>
        <location evidence="1">Cytoplasm</location>
    </subcellularLocation>
</comment>
<organism evidence="11">
    <name type="scientific">Singulisphaera sp. Ch08</name>
    <dbReference type="NCBI Taxonomy" id="3120278"/>
    <lineage>
        <taxon>Bacteria</taxon>
        <taxon>Pseudomonadati</taxon>
        <taxon>Planctomycetota</taxon>
        <taxon>Planctomycetia</taxon>
        <taxon>Isosphaerales</taxon>
        <taxon>Isosphaeraceae</taxon>
        <taxon>Singulisphaera</taxon>
    </lineage>
</organism>
<dbReference type="Pfam" id="PF02367">
    <property type="entry name" value="TsaE"/>
    <property type="match status" value="1"/>
</dbReference>
<dbReference type="PANTHER" id="PTHR33540">
    <property type="entry name" value="TRNA THREONYLCARBAMOYLADENOSINE BIOSYNTHESIS PROTEIN TSAE"/>
    <property type="match status" value="1"/>
</dbReference>
<evidence type="ECO:0000256" key="7">
    <source>
        <dbReference type="ARBA" id="ARBA00022741"/>
    </source>
</evidence>
<keyword evidence="6" id="KW-0479">Metal-binding</keyword>
<accession>A0AAU7CQE1</accession>
<name>A0AAU7CQE1_9BACT</name>
<evidence type="ECO:0000256" key="6">
    <source>
        <dbReference type="ARBA" id="ARBA00022723"/>
    </source>
</evidence>
<evidence type="ECO:0000256" key="5">
    <source>
        <dbReference type="ARBA" id="ARBA00022694"/>
    </source>
</evidence>
<evidence type="ECO:0000313" key="11">
    <source>
        <dbReference type="EMBL" id="XBH07209.1"/>
    </source>
</evidence>
<proteinExistence type="inferred from homology"/>
<comment type="similarity">
    <text evidence="2">Belongs to the TsaE family.</text>
</comment>
<dbReference type="NCBIfam" id="TIGR00150">
    <property type="entry name" value="T6A_YjeE"/>
    <property type="match status" value="1"/>
</dbReference>
<dbReference type="GO" id="GO:0005737">
    <property type="term" value="C:cytoplasm"/>
    <property type="evidence" value="ECO:0007669"/>
    <property type="project" value="UniProtKB-SubCell"/>
</dbReference>
<keyword evidence="8" id="KW-0067">ATP-binding</keyword>
<dbReference type="InterPro" id="IPR027417">
    <property type="entry name" value="P-loop_NTPase"/>
</dbReference>
<reference evidence="11" key="1">
    <citation type="submission" date="2024-05" db="EMBL/GenBank/DDBJ databases">
        <title>Planctomycetes of the genus Singulisphaera possess chitinolytic capabilities.</title>
        <authorList>
            <person name="Ivanova A."/>
        </authorList>
    </citation>
    <scope>NUCLEOTIDE SEQUENCE</scope>
    <source>
        <strain evidence="11">Ch08T</strain>
    </source>
</reference>
<keyword evidence="7" id="KW-0547">Nucleotide-binding</keyword>
<keyword evidence="9" id="KW-0460">Magnesium</keyword>
<dbReference type="InterPro" id="IPR003442">
    <property type="entry name" value="T6A_TsaE"/>
</dbReference>
<evidence type="ECO:0000256" key="10">
    <source>
        <dbReference type="ARBA" id="ARBA00032441"/>
    </source>
</evidence>
<dbReference type="EMBL" id="CP155447">
    <property type="protein sequence ID" value="XBH07209.1"/>
    <property type="molecule type" value="Genomic_DNA"/>
</dbReference>
<dbReference type="RefSeq" id="WP_406700052.1">
    <property type="nucleotide sequence ID" value="NZ_CP155447.1"/>
</dbReference>
<dbReference type="AlphaFoldDB" id="A0AAU7CQE1"/>
<keyword evidence="4" id="KW-0963">Cytoplasm</keyword>
<dbReference type="GO" id="GO:0005524">
    <property type="term" value="F:ATP binding"/>
    <property type="evidence" value="ECO:0007669"/>
    <property type="project" value="UniProtKB-KW"/>
</dbReference>
<dbReference type="PANTHER" id="PTHR33540:SF2">
    <property type="entry name" value="TRNA THREONYLCARBAMOYLADENOSINE BIOSYNTHESIS PROTEIN TSAE"/>
    <property type="match status" value="1"/>
</dbReference>
<dbReference type="Gene3D" id="3.40.50.300">
    <property type="entry name" value="P-loop containing nucleotide triphosphate hydrolases"/>
    <property type="match status" value="1"/>
</dbReference>
<dbReference type="GO" id="GO:0002949">
    <property type="term" value="P:tRNA threonylcarbamoyladenosine modification"/>
    <property type="evidence" value="ECO:0007669"/>
    <property type="project" value="InterPro"/>
</dbReference>
<dbReference type="SUPFAM" id="SSF52540">
    <property type="entry name" value="P-loop containing nucleoside triphosphate hydrolases"/>
    <property type="match status" value="1"/>
</dbReference>
<gene>
    <name evidence="11" type="primary">tsaE</name>
    <name evidence="11" type="ORF">V5E97_14540</name>
</gene>
<evidence type="ECO:0000256" key="1">
    <source>
        <dbReference type="ARBA" id="ARBA00004496"/>
    </source>
</evidence>
<keyword evidence="5" id="KW-0819">tRNA processing</keyword>
<evidence type="ECO:0000256" key="9">
    <source>
        <dbReference type="ARBA" id="ARBA00022842"/>
    </source>
</evidence>
<evidence type="ECO:0000256" key="4">
    <source>
        <dbReference type="ARBA" id="ARBA00022490"/>
    </source>
</evidence>
<evidence type="ECO:0000256" key="2">
    <source>
        <dbReference type="ARBA" id="ARBA00007599"/>
    </source>
</evidence>
<protein>
    <recommendedName>
        <fullName evidence="3">tRNA threonylcarbamoyladenosine biosynthesis protein TsaE</fullName>
    </recommendedName>
    <alternativeName>
        <fullName evidence="10">t(6)A37 threonylcarbamoyladenosine biosynthesis protein TsaE</fullName>
    </alternativeName>
</protein>